<comment type="similarity">
    <text evidence="2 6">Belongs to the drug/metabolite transporter (DMT) superfamily. Plant drug/metabolite exporter (P-DME) (TC 2.A.7.4) family.</text>
</comment>
<reference evidence="8 9" key="1">
    <citation type="journal article" date="2022" name="Nat. Genet.">
        <title>Improved pea reference genome and pan-genome highlight genomic features and evolutionary characteristics.</title>
        <authorList>
            <person name="Yang T."/>
            <person name="Liu R."/>
            <person name="Luo Y."/>
            <person name="Hu S."/>
            <person name="Wang D."/>
            <person name="Wang C."/>
            <person name="Pandey M.K."/>
            <person name="Ge S."/>
            <person name="Xu Q."/>
            <person name="Li N."/>
            <person name="Li G."/>
            <person name="Huang Y."/>
            <person name="Saxena R.K."/>
            <person name="Ji Y."/>
            <person name="Li M."/>
            <person name="Yan X."/>
            <person name="He Y."/>
            <person name="Liu Y."/>
            <person name="Wang X."/>
            <person name="Xiang C."/>
            <person name="Varshney R.K."/>
            <person name="Ding H."/>
            <person name="Gao S."/>
            <person name="Zong X."/>
        </authorList>
    </citation>
    <scope>NUCLEOTIDE SEQUENCE [LARGE SCALE GENOMIC DNA]</scope>
    <source>
        <strain evidence="8 9">cv. Zhongwan 6</strain>
    </source>
</reference>
<feature type="domain" description="EamA" evidence="7">
    <location>
        <begin position="193"/>
        <end position="331"/>
    </location>
</feature>
<protein>
    <recommendedName>
        <fullName evidence="6">WAT1-related protein</fullName>
    </recommendedName>
</protein>
<evidence type="ECO:0000256" key="1">
    <source>
        <dbReference type="ARBA" id="ARBA00004141"/>
    </source>
</evidence>
<dbReference type="SUPFAM" id="SSF103481">
    <property type="entry name" value="Multidrug resistance efflux transporter EmrE"/>
    <property type="match status" value="2"/>
</dbReference>
<evidence type="ECO:0000256" key="4">
    <source>
        <dbReference type="ARBA" id="ARBA00022989"/>
    </source>
</evidence>
<feature type="domain" description="EamA" evidence="7">
    <location>
        <begin position="15"/>
        <end position="154"/>
    </location>
</feature>
<feature type="transmembrane region" description="Helical" evidence="6">
    <location>
        <begin position="15"/>
        <end position="35"/>
    </location>
</feature>
<feature type="transmembrane region" description="Helical" evidence="6">
    <location>
        <begin position="262"/>
        <end position="280"/>
    </location>
</feature>
<dbReference type="InterPro" id="IPR037185">
    <property type="entry name" value="EmrE-like"/>
</dbReference>
<keyword evidence="4 6" id="KW-1133">Transmembrane helix</keyword>
<feature type="transmembrane region" description="Helical" evidence="6">
    <location>
        <begin position="75"/>
        <end position="93"/>
    </location>
</feature>
<dbReference type="EMBL" id="JAMSHJ010000007">
    <property type="protein sequence ID" value="KAI5385822.1"/>
    <property type="molecule type" value="Genomic_DNA"/>
</dbReference>
<feature type="transmembrane region" description="Helical" evidence="6">
    <location>
        <begin position="41"/>
        <end position="63"/>
    </location>
</feature>
<dbReference type="InterPro" id="IPR030184">
    <property type="entry name" value="WAT1-related"/>
</dbReference>
<accession>A0A9D4ZUC5</accession>
<gene>
    <name evidence="8" type="ORF">KIW84_072434</name>
</gene>
<dbReference type="OrthoDB" id="1728340at2759"/>
<dbReference type="AlphaFoldDB" id="A0A9D4ZUC5"/>
<keyword evidence="3 6" id="KW-0812">Transmembrane</keyword>
<evidence type="ECO:0000256" key="2">
    <source>
        <dbReference type="ARBA" id="ARBA00007635"/>
    </source>
</evidence>
<name>A0A9D4ZUC5_PEA</name>
<evidence type="ECO:0000313" key="9">
    <source>
        <dbReference type="Proteomes" id="UP001058974"/>
    </source>
</evidence>
<dbReference type="GO" id="GO:0022857">
    <property type="term" value="F:transmembrane transporter activity"/>
    <property type="evidence" value="ECO:0007669"/>
    <property type="project" value="InterPro"/>
</dbReference>
<dbReference type="Proteomes" id="UP001058974">
    <property type="component" value="Chromosome 7"/>
</dbReference>
<keyword evidence="9" id="KW-1185">Reference proteome</keyword>
<dbReference type="Pfam" id="PF00892">
    <property type="entry name" value="EamA"/>
    <property type="match status" value="2"/>
</dbReference>
<feature type="transmembrane region" description="Helical" evidence="6">
    <location>
        <begin position="192"/>
        <end position="211"/>
    </location>
</feature>
<evidence type="ECO:0000256" key="6">
    <source>
        <dbReference type="RuleBase" id="RU363077"/>
    </source>
</evidence>
<dbReference type="InterPro" id="IPR000620">
    <property type="entry name" value="EamA_dom"/>
</dbReference>
<comment type="subcellular location">
    <subcellularLocation>
        <location evidence="1 6">Membrane</location>
        <topology evidence="1 6">Multi-pass membrane protein</topology>
    </subcellularLocation>
</comment>
<feature type="transmembrane region" description="Helical" evidence="6">
    <location>
        <begin position="287"/>
        <end position="306"/>
    </location>
</feature>
<feature type="transmembrane region" description="Helical" evidence="6">
    <location>
        <begin position="138"/>
        <end position="156"/>
    </location>
</feature>
<evidence type="ECO:0000259" key="7">
    <source>
        <dbReference type="Pfam" id="PF00892"/>
    </source>
</evidence>
<sequence>MKSISSIWQGVKPEVLMVFVQLATAAMNIICKLAINDGMSMRVATVYRLICAAAFNIPIALFFDRKNRAKITWSVLSKAFLCGLFGGSLYLNLYLEALALTSATFMLVIFNLIPAITFIMAVCFGMDKFNLRLAEGKAKVIGTIMGMSGAMLMIFFKGAEIHIWSSNINLLNPHQNPNELMASHHVEIRKKILGVSIALASSCSFSMWLIIQAKLHKEFPYHHSSAALMVSMGAIQAIVISLCFERDWNQWKLGNKLRILTVIYPGIVVSGLAVIIVAWCIRARGPLFASSFNPLQLLLVVIAAYLMLDEKLYLGSMLGAIVIVCGLYTVLWGQGREMKNKMKMLETARMPENDEAVVVSMPLPSERVIQTYESSAITKENVVNDQ</sequence>
<dbReference type="Gramene" id="Psat07G0243400-T1">
    <property type="protein sequence ID" value="KAI5385822.1"/>
    <property type="gene ID" value="KIW84_072434"/>
</dbReference>
<dbReference type="GO" id="GO:0016020">
    <property type="term" value="C:membrane"/>
    <property type="evidence" value="ECO:0007669"/>
    <property type="project" value="UniProtKB-SubCell"/>
</dbReference>
<proteinExistence type="inferred from homology"/>
<evidence type="ECO:0000256" key="3">
    <source>
        <dbReference type="ARBA" id="ARBA00022692"/>
    </source>
</evidence>
<evidence type="ECO:0000313" key="8">
    <source>
        <dbReference type="EMBL" id="KAI5385822.1"/>
    </source>
</evidence>
<feature type="transmembrane region" description="Helical" evidence="6">
    <location>
        <begin position="223"/>
        <end position="242"/>
    </location>
</feature>
<evidence type="ECO:0000256" key="5">
    <source>
        <dbReference type="ARBA" id="ARBA00023136"/>
    </source>
</evidence>
<organism evidence="8 9">
    <name type="scientific">Pisum sativum</name>
    <name type="common">Garden pea</name>
    <name type="synonym">Lathyrus oleraceus</name>
    <dbReference type="NCBI Taxonomy" id="3888"/>
    <lineage>
        <taxon>Eukaryota</taxon>
        <taxon>Viridiplantae</taxon>
        <taxon>Streptophyta</taxon>
        <taxon>Embryophyta</taxon>
        <taxon>Tracheophyta</taxon>
        <taxon>Spermatophyta</taxon>
        <taxon>Magnoliopsida</taxon>
        <taxon>eudicotyledons</taxon>
        <taxon>Gunneridae</taxon>
        <taxon>Pentapetalae</taxon>
        <taxon>rosids</taxon>
        <taxon>fabids</taxon>
        <taxon>Fabales</taxon>
        <taxon>Fabaceae</taxon>
        <taxon>Papilionoideae</taxon>
        <taxon>50 kb inversion clade</taxon>
        <taxon>NPAAA clade</taxon>
        <taxon>Hologalegina</taxon>
        <taxon>IRL clade</taxon>
        <taxon>Fabeae</taxon>
        <taxon>Lathyrus</taxon>
    </lineage>
</organism>
<dbReference type="PANTHER" id="PTHR31218">
    <property type="entry name" value="WAT1-RELATED PROTEIN"/>
    <property type="match status" value="1"/>
</dbReference>
<feature type="transmembrane region" description="Helical" evidence="6">
    <location>
        <begin position="105"/>
        <end position="126"/>
    </location>
</feature>
<comment type="caution">
    <text evidence="8">The sequence shown here is derived from an EMBL/GenBank/DDBJ whole genome shotgun (WGS) entry which is preliminary data.</text>
</comment>
<keyword evidence="5 6" id="KW-0472">Membrane</keyword>
<feature type="transmembrane region" description="Helical" evidence="6">
    <location>
        <begin position="312"/>
        <end position="333"/>
    </location>
</feature>